<keyword evidence="18" id="KW-1185">Reference proteome</keyword>
<evidence type="ECO:0000256" key="9">
    <source>
        <dbReference type="ARBA" id="ARBA00023128"/>
    </source>
</evidence>
<reference evidence="17" key="1">
    <citation type="submission" date="2019-08" db="EMBL/GenBank/DDBJ databases">
        <title>The genome of the North American firefly Photinus pyralis.</title>
        <authorList>
            <consortium name="Photinus pyralis genome working group"/>
            <person name="Fallon T.R."/>
            <person name="Sander Lower S.E."/>
            <person name="Weng J.-K."/>
        </authorList>
    </citation>
    <scope>NUCLEOTIDE SEQUENCE</scope>
    <source>
        <strain evidence="17">TRF0915ILg1</strain>
        <tissue evidence="17">Whole body</tissue>
    </source>
</reference>
<evidence type="ECO:0000256" key="3">
    <source>
        <dbReference type="ARBA" id="ARBA00004240"/>
    </source>
</evidence>
<evidence type="ECO:0000256" key="7">
    <source>
        <dbReference type="ARBA" id="ARBA00022989"/>
    </source>
</evidence>
<evidence type="ECO:0000256" key="4">
    <source>
        <dbReference type="ARBA" id="ARBA00022516"/>
    </source>
</evidence>
<keyword evidence="12" id="KW-1208">Phospholipid metabolism</keyword>
<dbReference type="Gene3D" id="3.40.50.1820">
    <property type="entry name" value="alpha/beta hydrolase"/>
    <property type="match status" value="1"/>
</dbReference>
<evidence type="ECO:0000256" key="6">
    <source>
        <dbReference type="ARBA" id="ARBA00022824"/>
    </source>
</evidence>
<evidence type="ECO:0000313" key="17">
    <source>
        <dbReference type="EMBL" id="KAF2904971.1"/>
    </source>
</evidence>
<accession>A0A8K0DKG3</accession>
<dbReference type="GO" id="GO:0005783">
    <property type="term" value="C:endoplasmic reticulum"/>
    <property type="evidence" value="ECO:0007669"/>
    <property type="project" value="UniProtKB-SubCell"/>
</dbReference>
<evidence type="ECO:0000256" key="10">
    <source>
        <dbReference type="ARBA" id="ARBA00023136"/>
    </source>
</evidence>
<evidence type="ECO:0000256" key="15">
    <source>
        <dbReference type="ARBA" id="ARBA00041701"/>
    </source>
</evidence>
<dbReference type="InterPro" id="IPR016024">
    <property type="entry name" value="ARM-type_fold"/>
</dbReference>
<dbReference type="GO" id="GO:0005739">
    <property type="term" value="C:mitochondrion"/>
    <property type="evidence" value="ECO:0007669"/>
    <property type="project" value="UniProtKB-SubCell"/>
</dbReference>
<dbReference type="InterPro" id="IPR011989">
    <property type="entry name" value="ARM-like"/>
</dbReference>
<dbReference type="InterPro" id="IPR052374">
    <property type="entry name" value="SERAC1"/>
</dbReference>
<evidence type="ECO:0000256" key="14">
    <source>
        <dbReference type="ARBA" id="ARBA00040991"/>
    </source>
</evidence>
<dbReference type="SUPFAM" id="SSF48371">
    <property type="entry name" value="ARM repeat"/>
    <property type="match status" value="1"/>
</dbReference>
<evidence type="ECO:0000256" key="8">
    <source>
        <dbReference type="ARBA" id="ARBA00023098"/>
    </source>
</evidence>
<dbReference type="InterPro" id="IPR029058">
    <property type="entry name" value="AB_hydrolase_fold"/>
</dbReference>
<keyword evidence="11" id="KW-0594">Phospholipid biosynthesis</keyword>
<keyword evidence="9" id="KW-0496">Mitochondrion</keyword>
<evidence type="ECO:0000256" key="16">
    <source>
        <dbReference type="SAM" id="Phobius"/>
    </source>
</evidence>
<evidence type="ECO:0000256" key="5">
    <source>
        <dbReference type="ARBA" id="ARBA00022692"/>
    </source>
</evidence>
<protein>
    <recommendedName>
        <fullName evidence="14">Protein SERAC1</fullName>
    </recommendedName>
    <alternativeName>
        <fullName evidence="15">Serine active site-containing protein 1</fullName>
    </alternativeName>
</protein>
<keyword evidence="5 16" id="KW-0812">Transmembrane</keyword>
<evidence type="ECO:0000256" key="1">
    <source>
        <dbReference type="ARBA" id="ARBA00004167"/>
    </source>
</evidence>
<dbReference type="Proteomes" id="UP000801492">
    <property type="component" value="Unassembled WGS sequence"/>
</dbReference>
<dbReference type="PANTHER" id="PTHR48182:SF2">
    <property type="entry name" value="PROTEIN SERAC1"/>
    <property type="match status" value="1"/>
</dbReference>
<comment type="subcellular location">
    <subcellularLocation>
        <location evidence="3">Endoplasmic reticulum</location>
    </subcellularLocation>
    <subcellularLocation>
        <location evidence="1">Membrane</location>
        <topology evidence="1">Single-pass membrane protein</topology>
    </subcellularLocation>
    <subcellularLocation>
        <location evidence="2">Mitochondrion</location>
    </subcellularLocation>
</comment>
<keyword evidence="8" id="KW-0443">Lipid metabolism</keyword>
<dbReference type="GO" id="GO:0008654">
    <property type="term" value="P:phospholipid biosynthetic process"/>
    <property type="evidence" value="ECO:0007669"/>
    <property type="project" value="UniProtKB-KW"/>
</dbReference>
<evidence type="ECO:0000256" key="13">
    <source>
        <dbReference type="ARBA" id="ARBA00038024"/>
    </source>
</evidence>
<keyword evidence="10 16" id="KW-0472">Membrane</keyword>
<dbReference type="SUPFAM" id="SSF53474">
    <property type="entry name" value="alpha/beta-Hydrolases"/>
    <property type="match status" value="1"/>
</dbReference>
<dbReference type="AlphaFoldDB" id="A0A8K0DKG3"/>
<keyword evidence="6" id="KW-0256">Endoplasmic reticulum</keyword>
<evidence type="ECO:0000256" key="2">
    <source>
        <dbReference type="ARBA" id="ARBA00004173"/>
    </source>
</evidence>
<evidence type="ECO:0000256" key="12">
    <source>
        <dbReference type="ARBA" id="ARBA00023264"/>
    </source>
</evidence>
<comment type="caution">
    <text evidence="17">The sequence shown here is derived from an EMBL/GenBank/DDBJ whole genome shotgun (WGS) entry which is preliminary data.</text>
</comment>
<keyword evidence="4" id="KW-0444">Lipid biosynthesis</keyword>
<organism evidence="17 18">
    <name type="scientific">Ignelater luminosus</name>
    <name type="common">Cucubano</name>
    <name type="synonym">Pyrophorus luminosus</name>
    <dbReference type="NCBI Taxonomy" id="2038154"/>
    <lineage>
        <taxon>Eukaryota</taxon>
        <taxon>Metazoa</taxon>
        <taxon>Ecdysozoa</taxon>
        <taxon>Arthropoda</taxon>
        <taxon>Hexapoda</taxon>
        <taxon>Insecta</taxon>
        <taxon>Pterygota</taxon>
        <taxon>Neoptera</taxon>
        <taxon>Endopterygota</taxon>
        <taxon>Coleoptera</taxon>
        <taxon>Polyphaga</taxon>
        <taxon>Elateriformia</taxon>
        <taxon>Elateroidea</taxon>
        <taxon>Elateridae</taxon>
        <taxon>Agrypninae</taxon>
        <taxon>Pyrophorini</taxon>
        <taxon>Ignelater</taxon>
    </lineage>
</organism>
<sequence length="693" mass="79591">MEFYRKHRKFIKISGIIISATGVGWIITQINKTYRTLNSVLDTSVIHFMEPMKHVDHKQKVDDNFVLINWIKTYDNNEQAAKKGWNSLKFAYARRLLNMTNSENSAVRRRAVKQLAEIKNLDNWHYSLLAHILDARTAVGLARTEDVDPRFFIQPPYRYLSYNHEMIINSMKEFLIALNNRSKHSCMTYFINRAFFDQDAERLLDNESVSTELRRLIQSANDILPLCLESLLHHSTVKDYAKDIVLLNGLSLLMEIHNRFKNNPDINIILCNILSNISMYPELLENIYRTGWIGVLAEWVKESDIRISAPAARTLANLDSDDEFDAVYPQRMYVLHPMLRSDQNTNVDVVFVHGLLGGVFFTWRQRDRNETTIGFLGKKKGNETITAADANLKFMRSSDPAVREYIEGLQTQQQLEWDQLGQDFEFVLNDVPVNTNENATGPYTCPGNHQCVKQETKDSFSYTQCWPKDWLPEDCRYLRVIGVNYDTSLSMWAPICPAEQTKTTLEERSNEFLEKLLKAGVGQRSIIWVTHSMGGLLVKNILCKASESNSQELKNLCSNTKAIVFYSTPHIGSRLANLSQPTALVLWPSVEIQELREESPGLLQIHNKFLNVTNSYPIKIVSFVETKSTLVTAMKFNLLLVDPRSANPTVGEFFEIPQDHLGICKPANRQSFLYQKVLNLIKEFAEDPCTIKK</sequence>
<dbReference type="EMBL" id="VTPC01000634">
    <property type="protein sequence ID" value="KAF2904971.1"/>
    <property type="molecule type" value="Genomic_DNA"/>
</dbReference>
<proteinExistence type="inferred from homology"/>
<keyword evidence="7 16" id="KW-1133">Transmembrane helix</keyword>
<comment type="similarity">
    <text evidence="13">Belongs to the SERAC1 family.</text>
</comment>
<dbReference type="PANTHER" id="PTHR48182">
    <property type="entry name" value="PROTEIN SERAC1"/>
    <property type="match status" value="1"/>
</dbReference>
<dbReference type="GO" id="GO:0016020">
    <property type="term" value="C:membrane"/>
    <property type="evidence" value="ECO:0007669"/>
    <property type="project" value="UniProtKB-SubCell"/>
</dbReference>
<name>A0A8K0DKG3_IGNLU</name>
<gene>
    <name evidence="17" type="ORF">ILUMI_01214</name>
</gene>
<dbReference type="Gene3D" id="1.25.10.10">
    <property type="entry name" value="Leucine-rich Repeat Variant"/>
    <property type="match status" value="1"/>
</dbReference>
<dbReference type="OrthoDB" id="5086500at2759"/>
<evidence type="ECO:0000256" key="11">
    <source>
        <dbReference type="ARBA" id="ARBA00023209"/>
    </source>
</evidence>
<feature type="transmembrane region" description="Helical" evidence="16">
    <location>
        <begin position="10"/>
        <end position="28"/>
    </location>
</feature>
<evidence type="ECO:0000313" key="18">
    <source>
        <dbReference type="Proteomes" id="UP000801492"/>
    </source>
</evidence>